<dbReference type="Pfam" id="PF12927">
    <property type="entry name" value="DUF3835"/>
    <property type="match status" value="2"/>
</dbReference>
<sequence length="905" mass="104238">MEGLLESVRETRNSLVDKRDFLEDQKEEYVKIRGHLVQLPDYSKPVSKNNAEVKGLVLGDVIISRVFEGDEVVSYRVFVNIGCEYFIERDKKFAVGFIEDKIGLIEEAIERFNDKINEANNTEKNLKETIEYEEASRRPESKIEEINESDDDEYEDGLPPMEIREELDEDGNVINSSVTRAATKKQAMEIHEQMVSQEQNIQQQEDKTKESDFEKNLKGKLAAKPKNLHSAKIKDNINSSHIESNEPVPADQFSTLEDSDSQTRSLATDNIYTFADLVEQIDKDDGDFDSEVDIDNESFNKWEINEQAFNDDFDDDESDDEIYDDDKYDGFSVAASVVPGRAQSSFMEQIQKLRNQKKDPSSNSENSDTKIKEEAIKTGDKSVNLGKGVTKAKSDIQNSEPTTSIMKKTSKSKKKKKKSVGFAKSLQIHEVESFKEENKKQMHRFNPANMFDMESYEPENANPDDPSSTADFDSDLFAQLIGAKEADEIHDKYVEDYENQMRTEQENKKKNRVSRFKASLKENESSYPAKTKNDKSPKKYKQVNDKADISTEYNKETPLTDDIVESVREDEMVERTVEDEVIERVVEDEVIERSVEDVDRKPRISRFTARSKKAPKVQSHKSIRNGKKEEKEGEDIPNTRRRRSAFKQRTQDKQETKPAQSAYNEPIEKFEQLERAEIEELGRDNIIVEKEIRGGEESSPSCDKVEEKQSSSKKDLPVMPKELKEYLEKGEAKDKFNKARVDFQSLGENLDDMAVAYSMGLYDDDVEDPGTIIEHVKDFENYNKEVKSLEGDIREFRLNNPMQVEEDDDDSPMMTDIKENDIPENYSSDGEEDYSLSTDSLSHSIALEYRNKKEQMINTLTAEMPIIEQDEDQRQFEPIDENGNPIKQSRFRSQRTQLGKLIQHQ</sequence>
<evidence type="ECO:0000313" key="5">
    <source>
        <dbReference type="Proteomes" id="UP001623330"/>
    </source>
</evidence>
<evidence type="ECO:0000313" key="4">
    <source>
        <dbReference type="EMBL" id="KAL3233180.1"/>
    </source>
</evidence>
<gene>
    <name evidence="4" type="ORF">RNJ44_05096</name>
</gene>
<feature type="compositionally biased region" description="Basic and acidic residues" evidence="2">
    <location>
        <begin position="427"/>
        <end position="440"/>
    </location>
</feature>
<feature type="compositionally biased region" description="Basic residues" evidence="2">
    <location>
        <begin position="609"/>
        <end position="625"/>
    </location>
</feature>
<dbReference type="SUPFAM" id="SSF46579">
    <property type="entry name" value="Prefoldin"/>
    <property type="match status" value="1"/>
</dbReference>
<dbReference type="InterPro" id="IPR024325">
    <property type="entry name" value="DUF3835"/>
</dbReference>
<name>A0ABR4NWT1_9SACH</name>
<feature type="compositionally biased region" description="Polar residues" evidence="2">
    <location>
        <begin position="252"/>
        <end position="262"/>
    </location>
</feature>
<feature type="compositionally biased region" description="Basic and acidic residues" evidence="2">
    <location>
        <begin position="367"/>
        <end position="380"/>
    </location>
</feature>
<feature type="domain" description="DUF3835" evidence="3">
    <location>
        <begin position="813"/>
        <end position="895"/>
    </location>
</feature>
<feature type="compositionally biased region" description="Basic and acidic residues" evidence="2">
    <location>
        <begin position="131"/>
        <end position="145"/>
    </location>
</feature>
<feature type="region of interest" description="Disordered" evidence="2">
    <location>
        <begin position="497"/>
        <end position="563"/>
    </location>
</feature>
<feature type="region of interest" description="Disordered" evidence="2">
    <location>
        <begin position="194"/>
        <end position="213"/>
    </location>
</feature>
<comment type="similarity">
    <text evidence="1">Belongs to the prefoldin subunit alpha family.</text>
</comment>
<feature type="region of interest" description="Disordered" evidence="2">
    <location>
        <begin position="303"/>
        <end position="326"/>
    </location>
</feature>
<organism evidence="4 5">
    <name type="scientific">Nakaseomyces bracarensis</name>
    <dbReference type="NCBI Taxonomy" id="273131"/>
    <lineage>
        <taxon>Eukaryota</taxon>
        <taxon>Fungi</taxon>
        <taxon>Dikarya</taxon>
        <taxon>Ascomycota</taxon>
        <taxon>Saccharomycotina</taxon>
        <taxon>Saccharomycetes</taxon>
        <taxon>Saccharomycetales</taxon>
        <taxon>Saccharomycetaceae</taxon>
        <taxon>Nakaseomyces</taxon>
    </lineage>
</organism>
<dbReference type="EMBL" id="JBEVYD010000005">
    <property type="protein sequence ID" value="KAL3233180.1"/>
    <property type="molecule type" value="Genomic_DNA"/>
</dbReference>
<feature type="region of interest" description="Disordered" evidence="2">
    <location>
        <begin position="684"/>
        <end position="720"/>
    </location>
</feature>
<dbReference type="Pfam" id="PF02996">
    <property type="entry name" value="Prefoldin"/>
    <property type="match status" value="1"/>
</dbReference>
<feature type="region of interest" description="Disordered" evidence="2">
    <location>
        <begin position="131"/>
        <end position="157"/>
    </location>
</feature>
<feature type="compositionally biased region" description="Acidic residues" evidence="2">
    <location>
        <begin position="309"/>
        <end position="326"/>
    </location>
</feature>
<protein>
    <submittedName>
        <fullName evidence="4">Bud site selection protein 27</fullName>
    </submittedName>
</protein>
<feature type="compositionally biased region" description="Basic and acidic residues" evidence="2">
    <location>
        <begin position="684"/>
        <end position="696"/>
    </location>
</feature>
<dbReference type="Proteomes" id="UP001623330">
    <property type="component" value="Unassembled WGS sequence"/>
</dbReference>
<dbReference type="InterPro" id="IPR011599">
    <property type="entry name" value="PFD_alpha_archaea"/>
</dbReference>
<feature type="compositionally biased region" description="Basic residues" evidence="2">
    <location>
        <begin position="408"/>
        <end position="419"/>
    </location>
</feature>
<proteinExistence type="inferred from homology"/>
<feature type="region of interest" description="Disordered" evidence="2">
    <location>
        <begin position="228"/>
        <end position="262"/>
    </location>
</feature>
<feature type="compositionally biased region" description="Basic and acidic residues" evidence="2">
    <location>
        <begin position="204"/>
        <end position="213"/>
    </location>
</feature>
<comment type="caution">
    <text evidence="4">The sequence shown here is derived from an EMBL/GenBank/DDBJ whole genome shotgun (WGS) entry which is preliminary data.</text>
</comment>
<dbReference type="InterPro" id="IPR009053">
    <property type="entry name" value="Prefoldin"/>
</dbReference>
<feature type="compositionally biased region" description="Polar residues" evidence="2">
    <location>
        <begin position="395"/>
        <end position="406"/>
    </location>
</feature>
<dbReference type="InterPro" id="IPR004127">
    <property type="entry name" value="Prefoldin_subunit_alpha"/>
</dbReference>
<dbReference type="PANTHER" id="PTHR12674:SF2">
    <property type="entry name" value="PREFOLDIN SUBUNIT 5"/>
    <property type="match status" value="1"/>
</dbReference>
<evidence type="ECO:0000259" key="3">
    <source>
        <dbReference type="Pfam" id="PF12927"/>
    </source>
</evidence>
<keyword evidence="5" id="KW-1185">Reference proteome</keyword>
<dbReference type="Gene3D" id="1.10.287.370">
    <property type="match status" value="1"/>
</dbReference>
<feature type="compositionally biased region" description="Basic and acidic residues" evidence="2">
    <location>
        <begin position="497"/>
        <end position="508"/>
    </location>
</feature>
<feature type="compositionally biased region" description="Polar residues" evidence="2">
    <location>
        <begin position="194"/>
        <end position="203"/>
    </location>
</feature>
<accession>A0ABR4NWT1</accession>
<feature type="compositionally biased region" description="Acidic residues" evidence="2">
    <location>
        <begin position="146"/>
        <end position="156"/>
    </location>
</feature>
<feature type="compositionally biased region" description="Basic and acidic residues" evidence="2">
    <location>
        <begin position="703"/>
        <end position="720"/>
    </location>
</feature>
<feature type="compositionally biased region" description="Basic and acidic residues" evidence="2">
    <location>
        <begin position="531"/>
        <end position="555"/>
    </location>
</feature>
<evidence type="ECO:0000256" key="2">
    <source>
        <dbReference type="SAM" id="MobiDB-lite"/>
    </source>
</evidence>
<evidence type="ECO:0000256" key="1">
    <source>
        <dbReference type="ARBA" id="ARBA00010048"/>
    </source>
</evidence>
<dbReference type="PANTHER" id="PTHR12674">
    <property type="entry name" value="PREFOLDIN SUBUNIT 5"/>
    <property type="match status" value="1"/>
</dbReference>
<feature type="domain" description="DUF3835" evidence="3">
    <location>
        <begin position="493"/>
        <end position="519"/>
    </location>
</feature>
<reference evidence="4 5" key="1">
    <citation type="submission" date="2024-05" db="EMBL/GenBank/DDBJ databases">
        <title>Long read based assembly of the Candida bracarensis genome reveals expanded adhesin content.</title>
        <authorList>
            <person name="Marcet-Houben M."/>
            <person name="Ksiezopolska E."/>
            <person name="Gabaldon T."/>
        </authorList>
    </citation>
    <scope>NUCLEOTIDE SEQUENCE [LARGE SCALE GENOMIC DNA]</scope>
    <source>
        <strain evidence="4 5">CBM6</strain>
    </source>
</reference>
<feature type="region of interest" description="Disordered" evidence="2">
    <location>
        <begin position="868"/>
        <end position="905"/>
    </location>
</feature>
<feature type="region of interest" description="Disordered" evidence="2">
    <location>
        <begin position="350"/>
        <end position="472"/>
    </location>
</feature>
<feature type="region of interest" description="Disordered" evidence="2">
    <location>
        <begin position="595"/>
        <end position="671"/>
    </location>
</feature>